<dbReference type="PANTHER" id="PTHR32089:SF74">
    <property type="entry name" value="METHYL-ACCEPTING CHEMOTAXIS PROTEIN AER"/>
    <property type="match status" value="1"/>
</dbReference>
<comment type="subcellular location">
    <subcellularLocation>
        <location evidence="1">Membrane</location>
    </subcellularLocation>
</comment>
<dbReference type="PROSITE" id="PS50111">
    <property type="entry name" value="CHEMOTAXIS_TRANSDUC_2"/>
    <property type="match status" value="1"/>
</dbReference>
<feature type="transmembrane region" description="Helical" evidence="4">
    <location>
        <begin position="153"/>
        <end position="177"/>
    </location>
</feature>
<dbReference type="InterPro" id="IPR001610">
    <property type="entry name" value="PAC"/>
</dbReference>
<dbReference type="RefSeq" id="WP_027851087.1">
    <property type="nucleotide sequence ID" value="NZ_BSOR01000028.1"/>
</dbReference>
<dbReference type="SUPFAM" id="SSF58104">
    <property type="entry name" value="Methyl-accepting chemotaxis protein (MCP) signaling domain"/>
    <property type="match status" value="1"/>
</dbReference>
<dbReference type="PROSITE" id="PS50112">
    <property type="entry name" value="PAS"/>
    <property type="match status" value="1"/>
</dbReference>
<feature type="domain" description="PAS" evidence="6">
    <location>
        <begin position="11"/>
        <end position="76"/>
    </location>
</feature>
<dbReference type="PANTHER" id="PTHR32089">
    <property type="entry name" value="METHYL-ACCEPTING CHEMOTAXIS PROTEIN MCPB"/>
    <property type="match status" value="1"/>
</dbReference>
<evidence type="ECO:0000256" key="3">
    <source>
        <dbReference type="PROSITE-ProRule" id="PRU00284"/>
    </source>
</evidence>
<evidence type="ECO:0000259" key="6">
    <source>
        <dbReference type="PROSITE" id="PS50112"/>
    </source>
</evidence>
<dbReference type="Gene3D" id="3.30.450.20">
    <property type="entry name" value="PAS domain"/>
    <property type="match status" value="1"/>
</dbReference>
<dbReference type="Gene3D" id="1.10.287.950">
    <property type="entry name" value="Methyl-accepting chemotaxis protein"/>
    <property type="match status" value="1"/>
</dbReference>
<dbReference type="EMBL" id="BSOR01000028">
    <property type="protein sequence ID" value="GLR64223.1"/>
    <property type="molecule type" value="Genomic_DNA"/>
</dbReference>
<sequence length="530" mass="57930">MRINQPVTNKEHTFDSNTQLITTTDLRGIITFANDDFVKVSGFARDELIGQNHNLIRHPDMPPGAFENLWQTVQGKKSWKGLVKNRCKNGDFYWVDAYVTPIQRDGKIVEYQSVRTLASKEAIGRAEKVYASWLKGKLPSFLQRPRLSLTSKLMLAGLLPASLASLILFSLNFSWLACLTPLLAGLLTTGLTRVQLCGLKQLETAASKVNYNRVMTYIYTGRQDELGTISFALRTRSSELRAVVARLFNNSGYLQRSKTRSDECLEAAFGYINRQDSRVAEIQQAMQTQLASLEQVLGSTQRTATAANQSQVATQVGQQKIEEVSQAIAHQSSELEAAKQQVASLAASSEQIGTVIDVITNVAEQTNLLALNAAIEAARAGEAGRGFAVVADEVRGLAQRTHDSTLQVRSIIEQLRENTHASVAAIDRGVVASQATVELAETMRVSLEEILLAVAEINQLAAEVANMTNHQSVLSEQTSQQVTELSELAKHSVTAGKAAADQSNKLDMQVGNLHLLAANFIFSLNKQSSS</sequence>
<keyword evidence="8" id="KW-1185">Reference proteome</keyword>
<comment type="caution">
    <text evidence="7">The sequence shown here is derived from an EMBL/GenBank/DDBJ whole genome shotgun (WGS) entry which is preliminary data.</text>
</comment>
<reference evidence="8" key="1">
    <citation type="journal article" date="2019" name="Int. J. Syst. Evol. Microbiol.">
        <title>The Global Catalogue of Microorganisms (GCM) 10K type strain sequencing project: providing services to taxonomists for standard genome sequencing and annotation.</title>
        <authorList>
            <consortium name="The Broad Institute Genomics Platform"/>
            <consortium name="The Broad Institute Genome Sequencing Center for Infectious Disease"/>
            <person name="Wu L."/>
            <person name="Ma J."/>
        </authorList>
    </citation>
    <scope>NUCLEOTIDE SEQUENCE [LARGE SCALE GENOMIC DNA]</scope>
    <source>
        <strain evidence="8">NBRC 100033</strain>
    </source>
</reference>
<evidence type="ECO:0000259" key="5">
    <source>
        <dbReference type="PROSITE" id="PS50111"/>
    </source>
</evidence>
<dbReference type="InterPro" id="IPR004089">
    <property type="entry name" value="MCPsignal_dom"/>
</dbReference>
<keyword evidence="4" id="KW-0812">Transmembrane</keyword>
<organism evidence="7 8">
    <name type="scientific">Marinospirillum insulare</name>
    <dbReference type="NCBI Taxonomy" id="217169"/>
    <lineage>
        <taxon>Bacteria</taxon>
        <taxon>Pseudomonadati</taxon>
        <taxon>Pseudomonadota</taxon>
        <taxon>Gammaproteobacteria</taxon>
        <taxon>Oceanospirillales</taxon>
        <taxon>Oceanospirillaceae</taxon>
        <taxon>Marinospirillum</taxon>
    </lineage>
</organism>
<feature type="domain" description="Methyl-accepting transducer" evidence="5">
    <location>
        <begin position="273"/>
        <end position="486"/>
    </location>
</feature>
<dbReference type="Pfam" id="PF00015">
    <property type="entry name" value="MCPsignal"/>
    <property type="match status" value="1"/>
</dbReference>
<dbReference type="InterPro" id="IPR035965">
    <property type="entry name" value="PAS-like_dom_sf"/>
</dbReference>
<dbReference type="Pfam" id="PF08447">
    <property type="entry name" value="PAS_3"/>
    <property type="match status" value="1"/>
</dbReference>
<protein>
    <submittedName>
        <fullName evidence="7">Methyl-accepting chemotaxis protein</fullName>
    </submittedName>
</protein>
<dbReference type="SMART" id="SM00283">
    <property type="entry name" value="MA"/>
    <property type="match status" value="1"/>
</dbReference>
<name>A0ABQ5ZY53_9GAMM</name>
<dbReference type="Proteomes" id="UP001156682">
    <property type="component" value="Unassembled WGS sequence"/>
</dbReference>
<dbReference type="SMART" id="SM00091">
    <property type="entry name" value="PAS"/>
    <property type="match status" value="1"/>
</dbReference>
<dbReference type="SMART" id="SM00086">
    <property type="entry name" value="PAC"/>
    <property type="match status" value="1"/>
</dbReference>
<evidence type="ECO:0000256" key="4">
    <source>
        <dbReference type="SAM" id="Phobius"/>
    </source>
</evidence>
<dbReference type="CDD" id="cd00130">
    <property type="entry name" value="PAS"/>
    <property type="match status" value="1"/>
</dbReference>
<dbReference type="NCBIfam" id="TIGR00229">
    <property type="entry name" value="sensory_box"/>
    <property type="match status" value="1"/>
</dbReference>
<evidence type="ECO:0000313" key="8">
    <source>
        <dbReference type="Proteomes" id="UP001156682"/>
    </source>
</evidence>
<dbReference type="CDD" id="cd11386">
    <property type="entry name" value="MCP_signal"/>
    <property type="match status" value="1"/>
</dbReference>
<evidence type="ECO:0000256" key="2">
    <source>
        <dbReference type="ARBA" id="ARBA00023224"/>
    </source>
</evidence>
<keyword evidence="4" id="KW-1133">Transmembrane helix</keyword>
<gene>
    <name evidence="7" type="ORF">GCM10007878_16610</name>
</gene>
<dbReference type="SUPFAM" id="SSF55785">
    <property type="entry name" value="PYP-like sensor domain (PAS domain)"/>
    <property type="match status" value="1"/>
</dbReference>
<evidence type="ECO:0000313" key="7">
    <source>
        <dbReference type="EMBL" id="GLR64223.1"/>
    </source>
</evidence>
<keyword evidence="2 3" id="KW-0807">Transducer</keyword>
<proteinExistence type="predicted"/>
<evidence type="ECO:0000256" key="1">
    <source>
        <dbReference type="ARBA" id="ARBA00004370"/>
    </source>
</evidence>
<keyword evidence="4" id="KW-0472">Membrane</keyword>
<dbReference type="InterPro" id="IPR013655">
    <property type="entry name" value="PAS_fold_3"/>
</dbReference>
<dbReference type="InterPro" id="IPR000014">
    <property type="entry name" value="PAS"/>
</dbReference>
<accession>A0ABQ5ZY53</accession>